<dbReference type="EMBL" id="CP062310">
    <property type="protein sequence ID" value="QOJ79119.1"/>
    <property type="molecule type" value="Genomic_DNA"/>
</dbReference>
<proteinExistence type="predicted"/>
<gene>
    <name evidence="2" type="ORF">IG193_01235</name>
</gene>
<protein>
    <submittedName>
        <fullName evidence="2">Phosphoesterase</fullName>
    </submittedName>
</protein>
<accession>A0A7L9FH81</accession>
<dbReference type="InParanoid" id="A0A7L9FH81"/>
<feature type="domain" description="DHHA1" evidence="1">
    <location>
        <begin position="257"/>
        <end position="313"/>
    </location>
</feature>
<dbReference type="Pfam" id="PF02272">
    <property type="entry name" value="DHHA1"/>
    <property type="match status" value="1"/>
</dbReference>
<dbReference type="SUPFAM" id="SSF64182">
    <property type="entry name" value="DHH phosphoesterases"/>
    <property type="match status" value="1"/>
</dbReference>
<dbReference type="GeneID" id="59148477"/>
<dbReference type="Proteomes" id="UP000594121">
    <property type="component" value="Chromosome"/>
</dbReference>
<evidence type="ECO:0000313" key="2">
    <source>
        <dbReference type="EMBL" id="QOJ79119.1"/>
    </source>
</evidence>
<dbReference type="InterPro" id="IPR052968">
    <property type="entry name" value="Nucleotide_metab_enz"/>
</dbReference>
<reference evidence="2 3" key="1">
    <citation type="submission" date="2020-10" db="EMBL/GenBank/DDBJ databases">
        <title>Thermofilum lucidum 3507LT sp. nov. a novel member of Thermofilaceae family isolated from Chile hot spring, and proposal of description order Thermofilales.</title>
        <authorList>
            <person name="Zayulina K.S."/>
            <person name="Elcheninov A.G."/>
            <person name="Toshchakov S.V."/>
            <person name="Kublanov I.V."/>
        </authorList>
    </citation>
    <scope>NUCLEOTIDE SEQUENCE [LARGE SCALE GENOMIC DNA]</scope>
    <source>
        <strain evidence="2 3">3507LT</strain>
    </source>
</reference>
<dbReference type="RefSeq" id="WP_192819091.1">
    <property type="nucleotide sequence ID" value="NZ_CP062310.1"/>
</dbReference>
<dbReference type="PANTHER" id="PTHR42146:SF1">
    <property type="entry name" value="OLIGORIBONUCLEASE NRNB"/>
    <property type="match status" value="1"/>
</dbReference>
<sequence length="317" mass="34851">MEMETVIFAHGDCDGVASAAIAYSVYGGRVVFSHPVGLLGDLEEFGRGAGRVVVLDISLDERTWVQVAEKLKGYSEAVYVDHHPLPSGALESLERLGVRVVHEEGPSTAELAFRYFKPAPDMERVALYGAIGDYAIDTDWFREALGRWDIRSLYLEAGLLTLGLEALRREHERKREVVAELAKNSLPSSMEYLVASARQEARRIEEARRRLPEKVVSLSNIAYVVDPGAPLGTMALYASVVSGRRVGVAVELRRDLAVMSLRARDEGVDLNSLLRRVAPKYGGHGGGHRKAAGARVPAKHLEEFLREVDTSVSKSTE</sequence>
<evidence type="ECO:0000259" key="1">
    <source>
        <dbReference type="Pfam" id="PF02272"/>
    </source>
</evidence>
<dbReference type="GO" id="GO:0003676">
    <property type="term" value="F:nucleic acid binding"/>
    <property type="evidence" value="ECO:0007669"/>
    <property type="project" value="InterPro"/>
</dbReference>
<keyword evidence="3" id="KW-1185">Reference proteome</keyword>
<dbReference type="AlphaFoldDB" id="A0A7L9FH81"/>
<dbReference type="InterPro" id="IPR003156">
    <property type="entry name" value="DHHA1_dom"/>
</dbReference>
<dbReference type="PANTHER" id="PTHR42146">
    <property type="entry name" value="3',5'-CYCLIC-NUCLEOTIDE PHOSPHODIESTERASE"/>
    <property type="match status" value="1"/>
</dbReference>
<dbReference type="Gene3D" id="3.10.310.30">
    <property type="match status" value="1"/>
</dbReference>
<name>A0A7L9FH81_9CREN</name>
<organism evidence="2 3">
    <name type="scientific">Infirmifilum lucidum</name>
    <dbReference type="NCBI Taxonomy" id="2776706"/>
    <lineage>
        <taxon>Archaea</taxon>
        <taxon>Thermoproteota</taxon>
        <taxon>Thermoprotei</taxon>
        <taxon>Thermofilales</taxon>
        <taxon>Thermofilaceae</taxon>
        <taxon>Infirmifilum</taxon>
    </lineage>
</organism>
<evidence type="ECO:0000313" key="3">
    <source>
        <dbReference type="Proteomes" id="UP000594121"/>
    </source>
</evidence>
<dbReference type="KEGG" id="thel:IG193_01235"/>
<dbReference type="InterPro" id="IPR038763">
    <property type="entry name" value="DHH_sf"/>
</dbReference>